<organism evidence="4 5">
    <name type="scientific">Vibrio cincinnatiensis DSM 19608</name>
    <dbReference type="NCBI Taxonomy" id="1123491"/>
    <lineage>
        <taxon>Bacteria</taxon>
        <taxon>Pseudomonadati</taxon>
        <taxon>Pseudomonadota</taxon>
        <taxon>Gammaproteobacteria</taxon>
        <taxon>Vibrionales</taxon>
        <taxon>Vibrionaceae</taxon>
        <taxon>Vibrio</taxon>
    </lineage>
</organism>
<evidence type="ECO:0000313" key="4">
    <source>
        <dbReference type="EMBL" id="SKA15728.1"/>
    </source>
</evidence>
<reference evidence="5" key="1">
    <citation type="submission" date="2017-02" db="EMBL/GenBank/DDBJ databases">
        <authorList>
            <person name="Varghese N."/>
            <person name="Submissions S."/>
        </authorList>
    </citation>
    <scope>NUCLEOTIDE SEQUENCE [LARGE SCALE GENOMIC DNA]</scope>
    <source>
        <strain evidence="5">DSM 19608</strain>
    </source>
</reference>
<evidence type="ECO:0000313" key="5">
    <source>
        <dbReference type="Proteomes" id="UP000190834"/>
    </source>
</evidence>
<accession>A0A1T4RIZ2</accession>
<gene>
    <name evidence="4" type="ORF">SAMN02745782_02645</name>
</gene>
<evidence type="ECO:0000259" key="3">
    <source>
        <dbReference type="Pfam" id="PF13505"/>
    </source>
</evidence>
<proteinExistence type="predicted"/>
<feature type="signal peptide" evidence="2">
    <location>
        <begin position="1"/>
        <end position="30"/>
    </location>
</feature>
<dbReference type="SUPFAM" id="SSF56925">
    <property type="entry name" value="OMPA-like"/>
    <property type="match status" value="1"/>
</dbReference>
<feature type="domain" description="Outer membrane protein beta-barrel" evidence="3">
    <location>
        <begin position="17"/>
        <end position="169"/>
    </location>
</feature>
<dbReference type="InterPro" id="IPR011250">
    <property type="entry name" value="OMP/PagP_B-barrel"/>
</dbReference>
<name>A0A1T4RIZ2_VIBCI</name>
<dbReference type="EMBL" id="FUXB01000014">
    <property type="protein sequence ID" value="SKA15728.1"/>
    <property type="molecule type" value="Genomic_DNA"/>
</dbReference>
<dbReference type="AlphaFoldDB" id="A0A1T4RIZ2"/>
<sequence>MMQPYNDKRFIMKKTLLALALIGASSTAMADALIYAGASVGQSDYRGDTSTAYNFHVGTGILPFFAVEGGYSDFGDFKVGGLKTSASTMYAALKPSIDLGPLHVYARGGVHSWKTEIGGRKDDDGIDVMYGIGAEYHVMGPFSIGAGYHRYTLDKHDVKVLSFNATFHFL</sequence>
<dbReference type="STRING" id="1123491.SAMN02745782_02645"/>
<evidence type="ECO:0000256" key="1">
    <source>
        <dbReference type="ARBA" id="ARBA00022729"/>
    </source>
</evidence>
<feature type="chain" id="PRO_5012323525" evidence="2">
    <location>
        <begin position="31"/>
        <end position="170"/>
    </location>
</feature>
<evidence type="ECO:0000256" key="2">
    <source>
        <dbReference type="SAM" id="SignalP"/>
    </source>
</evidence>
<protein>
    <submittedName>
        <fullName evidence="4">Outer membrane protein beta-barrel domain-containing protein</fullName>
    </submittedName>
</protein>
<dbReference type="Proteomes" id="UP000190834">
    <property type="component" value="Unassembled WGS sequence"/>
</dbReference>
<keyword evidence="5" id="KW-1185">Reference proteome</keyword>
<dbReference type="Gene3D" id="2.40.160.20">
    <property type="match status" value="1"/>
</dbReference>
<dbReference type="Pfam" id="PF13505">
    <property type="entry name" value="OMP_b-brl"/>
    <property type="match status" value="1"/>
</dbReference>
<dbReference type="InterPro" id="IPR027385">
    <property type="entry name" value="Beta-barrel_OMP"/>
</dbReference>
<keyword evidence="1 2" id="KW-0732">Signal</keyword>